<accession>A0ABD6AYM4</accession>
<feature type="region of interest" description="Disordered" evidence="1">
    <location>
        <begin position="25"/>
        <end position="84"/>
    </location>
</feature>
<dbReference type="Gene3D" id="3.20.20.370">
    <property type="entry name" value="Glycoside hydrolase/deacetylase"/>
    <property type="match status" value="1"/>
</dbReference>
<dbReference type="RefSeq" id="WP_250874785.1">
    <property type="nucleotide sequence ID" value="NZ_JALXFV010000008.1"/>
</dbReference>
<dbReference type="AlphaFoldDB" id="A0ABD6AYM4"/>
<dbReference type="SUPFAM" id="SSF88713">
    <property type="entry name" value="Glycoside hydrolase/deacetylase"/>
    <property type="match status" value="1"/>
</dbReference>
<protein>
    <recommendedName>
        <fullName evidence="4">Polysaccharide deacetylase</fullName>
    </recommendedName>
</protein>
<dbReference type="Proteomes" id="UP001597187">
    <property type="component" value="Unassembled WGS sequence"/>
</dbReference>
<name>A0ABD6AYM4_9EURY</name>
<keyword evidence="3" id="KW-1185">Reference proteome</keyword>
<sequence>MAPNDTVRRRAFLGTVGAAFVGLAGCSDSTGPSNGTDTGTPGTPTATPAGTPNDTTDATPTDSPNGTDTGTPADQGPPAWMANQGDLYDNFAMFDDQWSVRNGSATLVEGEGFMGTPGVRMETDDGGLVRVERKYWQAQDFSNKTLSMAVKLEETTVSSAEIAIYLKDINGNEEKHSDEIPSEAAGEWLRIDPGAKSTDTIDLSQLTHIRIDHYARDGNSTTFVASDLRTHPKPETGTVVFALEGTHENNVDVVYPAMKEAGFAGGVFAAPDKLGHSSDPTISDYQEMVADGWDMGVTTLGAKRLTEIQGEQDALAGATTQLEKRGFDGATNVFRPPRGDYTAETLGYADESFDLTFVGVGGSMGTNDQLTDTRTVLSIDADDLEWATECVEAAATHKQTAVLFFTPRHIDDPAAFEALVARTKELQQNGDLQVVTPTELASRYA</sequence>
<feature type="compositionally biased region" description="Low complexity" evidence="1">
    <location>
        <begin position="28"/>
        <end position="65"/>
    </location>
</feature>
<comment type="caution">
    <text evidence="2">The sequence shown here is derived from an EMBL/GenBank/DDBJ whole genome shotgun (WGS) entry which is preliminary data.</text>
</comment>
<reference evidence="2 3" key="1">
    <citation type="journal article" date="2019" name="Int. J. Syst. Evol. Microbiol.">
        <title>The Global Catalogue of Microorganisms (GCM) 10K type strain sequencing project: providing services to taxonomists for standard genome sequencing and annotation.</title>
        <authorList>
            <consortium name="The Broad Institute Genomics Platform"/>
            <consortium name="The Broad Institute Genome Sequencing Center for Infectious Disease"/>
            <person name="Wu L."/>
            <person name="Ma J."/>
        </authorList>
    </citation>
    <scope>NUCLEOTIDE SEQUENCE [LARGE SCALE GENOMIC DNA]</scope>
    <source>
        <strain evidence="2 3">CGMCC 1.12563</strain>
    </source>
</reference>
<evidence type="ECO:0008006" key="4">
    <source>
        <dbReference type="Google" id="ProtNLM"/>
    </source>
</evidence>
<organism evidence="2 3">
    <name type="scientific">Halomarina rubra</name>
    <dbReference type="NCBI Taxonomy" id="2071873"/>
    <lineage>
        <taxon>Archaea</taxon>
        <taxon>Methanobacteriati</taxon>
        <taxon>Methanobacteriota</taxon>
        <taxon>Stenosarchaea group</taxon>
        <taxon>Halobacteria</taxon>
        <taxon>Halobacteriales</taxon>
        <taxon>Natronomonadaceae</taxon>
        <taxon>Halomarina</taxon>
    </lineage>
</organism>
<evidence type="ECO:0000313" key="2">
    <source>
        <dbReference type="EMBL" id="MFD1514852.1"/>
    </source>
</evidence>
<dbReference type="InterPro" id="IPR011330">
    <property type="entry name" value="Glyco_hydro/deAcase_b/a-brl"/>
</dbReference>
<proteinExistence type="predicted"/>
<evidence type="ECO:0000313" key="3">
    <source>
        <dbReference type="Proteomes" id="UP001597187"/>
    </source>
</evidence>
<dbReference type="EMBL" id="JBHUDC010000008">
    <property type="protein sequence ID" value="MFD1514852.1"/>
    <property type="molecule type" value="Genomic_DNA"/>
</dbReference>
<gene>
    <name evidence="2" type="ORF">ACFSBT_16340</name>
</gene>
<evidence type="ECO:0000256" key="1">
    <source>
        <dbReference type="SAM" id="MobiDB-lite"/>
    </source>
</evidence>